<evidence type="ECO:0000313" key="2">
    <source>
        <dbReference type="Proteomes" id="UP001240150"/>
    </source>
</evidence>
<keyword evidence="2" id="KW-1185">Reference proteome</keyword>
<evidence type="ECO:0008006" key="3">
    <source>
        <dbReference type="Google" id="ProtNLM"/>
    </source>
</evidence>
<accession>A0ABY8WIW7</accession>
<protein>
    <recommendedName>
        <fullName evidence="3">Restriction system protein Mrr-like N-terminal domain-containing protein</fullName>
    </recommendedName>
</protein>
<proteinExistence type="predicted"/>
<reference evidence="1 2" key="1">
    <citation type="submission" date="2023-06" db="EMBL/GenBank/DDBJ databases">
        <authorList>
            <person name="Yushchuk O."/>
            <person name="Binda E."/>
            <person name="Ruckert-Reed C."/>
            <person name="Fedorenko V."/>
            <person name="Kalinowski J."/>
            <person name="Marinelli F."/>
        </authorList>
    </citation>
    <scope>NUCLEOTIDE SEQUENCE [LARGE SCALE GENOMIC DNA]</scope>
    <source>
        <strain evidence="1 2">NRRL 3884</strain>
    </source>
</reference>
<dbReference type="RefSeq" id="WP_284919215.1">
    <property type="nucleotide sequence ID" value="NZ_CP126980.1"/>
</dbReference>
<dbReference type="EMBL" id="CP126980">
    <property type="protein sequence ID" value="WIM97821.1"/>
    <property type="molecule type" value="Genomic_DNA"/>
</dbReference>
<sequence>MAEVATEIEIALLRDVAAGRVEDDADFTPMLLVDGERTSVAQSIWSMERRDLVVQPFTSRRWALTCKGQALVDEADR</sequence>
<name>A0ABY8WIW7_9ACTN</name>
<organism evidence="1 2">
    <name type="scientific">Actinoplanes oblitus</name>
    <dbReference type="NCBI Taxonomy" id="3040509"/>
    <lineage>
        <taxon>Bacteria</taxon>
        <taxon>Bacillati</taxon>
        <taxon>Actinomycetota</taxon>
        <taxon>Actinomycetes</taxon>
        <taxon>Micromonosporales</taxon>
        <taxon>Micromonosporaceae</taxon>
        <taxon>Actinoplanes</taxon>
    </lineage>
</organism>
<gene>
    <name evidence="1" type="ORF">ACTOB_001375</name>
</gene>
<evidence type="ECO:0000313" key="1">
    <source>
        <dbReference type="EMBL" id="WIM97821.1"/>
    </source>
</evidence>
<dbReference type="Proteomes" id="UP001240150">
    <property type="component" value="Chromosome"/>
</dbReference>